<dbReference type="GO" id="GO:0005576">
    <property type="term" value="C:extracellular region"/>
    <property type="evidence" value="ECO:0007669"/>
    <property type="project" value="UniProtKB-SubCell"/>
</dbReference>
<dbReference type="InterPro" id="IPR001343">
    <property type="entry name" value="Hemolysn_Ca-bd"/>
</dbReference>
<evidence type="ECO:0000313" key="4">
    <source>
        <dbReference type="EMBL" id="AGT11176.1"/>
    </source>
</evidence>
<protein>
    <submittedName>
        <fullName evidence="4">Hemolysin-type calcium-binding region</fullName>
    </submittedName>
</protein>
<dbReference type="Pfam" id="PF13403">
    <property type="entry name" value="Hint_2"/>
    <property type="match status" value="1"/>
</dbReference>
<dbReference type="HOGENOM" id="CLU_010616_1_0_5"/>
<keyword evidence="2" id="KW-0964">Secreted</keyword>
<dbReference type="AlphaFoldDB" id="S5Z170"/>
<dbReference type="InterPro" id="IPR050557">
    <property type="entry name" value="RTX_toxin/Mannuronan_C5-epim"/>
</dbReference>
<dbReference type="InterPro" id="IPR018511">
    <property type="entry name" value="Hemolysin-typ_Ca-bd_CS"/>
</dbReference>
<evidence type="ECO:0000259" key="3">
    <source>
        <dbReference type="Pfam" id="PF13403"/>
    </source>
</evidence>
<dbReference type="PRINTS" id="PR00313">
    <property type="entry name" value="CABNDNGRPT"/>
</dbReference>
<dbReference type="EMBL" id="CP006653">
    <property type="protein sequence ID" value="AGT11176.1"/>
    <property type="molecule type" value="Genomic_DNA"/>
</dbReference>
<evidence type="ECO:0000256" key="2">
    <source>
        <dbReference type="ARBA" id="ARBA00022525"/>
    </source>
</evidence>
<accession>S5Z170</accession>
<dbReference type="PANTHER" id="PTHR38340:SF1">
    <property type="entry name" value="S-LAYER PROTEIN"/>
    <property type="match status" value="1"/>
</dbReference>
<dbReference type="InterPro" id="IPR011049">
    <property type="entry name" value="Serralysin-like_metalloprot_C"/>
</dbReference>
<comment type="subcellular location">
    <subcellularLocation>
        <location evidence="1">Secreted</location>
    </subcellularLocation>
</comment>
<gene>
    <name evidence="4" type="ORF">JCM7686_pAMI5p110</name>
</gene>
<sequence>MPDPIYGNGRIDGTPDADLIYGGAGNDSIYGNGGQDSLYGGGGDDVINTGQDGSLVYGGDGNDNIHGADGNDTIYGGNGNDNIDGGGGSNLIYGGDGDDTIRGGGNSINNTLFGGAGNDVIITDNSDDLLYGGEGNDTIDGNDGNDTIYGDEGDDSLSGGNGDDLIYGGTGADTVFGGSGDDTIFGDEGNDSLLGEDGNDLIYGGDGDDTLSGGSGIDTLYGGVGNDLLYGGDGNDFLYGGDGDDTLYGGEGNDFIDGGPGHSTMTGGDGFDTFVAHDGGLITDFNLANGGNFNDGNQSNNDFVDLAGFYNADNLKTYNDWARANGAPTYPNAIEWMRGDQEDDGVLNDHSTAHGFGSDFSFTIQNNGQPVRGQDLTWDNTNVVCFSADALIETAHGEVRAGHLETGDLVFTSDHGLQAIQWVGQRLISEAEFIANPKIRPIRISKGALGDNIPSSDLVVSPQHRVLIRSKIAQRMFGTNEVLVAAKQLLSLDGVEIATDLTEVTYVHFMFDGHEVVRANGAECESMYTGEEALHSVGAEAREEIYTLFPELRDGASQPPARLLLSGRMGRKLAIRHRQNRRVLVS</sequence>
<geneLocation type="plasmid" evidence="4 5">
    <name>pAMI5</name>
</geneLocation>
<dbReference type="Gene3D" id="2.150.10.10">
    <property type="entry name" value="Serralysin-like metalloprotease, C-terminal"/>
    <property type="match status" value="6"/>
</dbReference>
<keyword evidence="5" id="KW-1185">Reference proteome</keyword>
<feature type="domain" description="Hedgehog/Intein (Hint)" evidence="3">
    <location>
        <begin position="384"/>
        <end position="530"/>
    </location>
</feature>
<proteinExistence type="predicted"/>
<dbReference type="RefSeq" id="WP_020952947.1">
    <property type="nucleotide sequence ID" value="NC_022043.1"/>
</dbReference>
<dbReference type="Proteomes" id="UP000015480">
    <property type="component" value="Plasmid pAMI5"/>
</dbReference>
<dbReference type="PATRIC" id="fig|1367847.3.peg.4144"/>
<name>S5Z170_PARAH</name>
<dbReference type="SUPFAM" id="SSF51294">
    <property type="entry name" value="Hedgehog/intein (Hint) domain"/>
    <property type="match status" value="1"/>
</dbReference>
<evidence type="ECO:0000313" key="5">
    <source>
        <dbReference type="Proteomes" id="UP000015480"/>
    </source>
</evidence>
<reference evidence="4 5" key="1">
    <citation type="journal article" date="2014" name="BMC Genomics">
        <title>Architecture and functions of a multipartite genome of the methylotrophic bacterium Paracoccus aminophilus JCM 7686, containing primary and secondary chromids.</title>
        <authorList>
            <person name="Dziewit L."/>
            <person name="Czarnecki J."/>
            <person name="Wibberg D."/>
            <person name="Radlinska M."/>
            <person name="Mrozek P."/>
            <person name="Szymczak M."/>
            <person name="Schluter A."/>
            <person name="Puhler A."/>
            <person name="Bartosik D."/>
        </authorList>
    </citation>
    <scope>NUCLEOTIDE SEQUENCE [LARGE SCALE GENOMIC DNA]</scope>
    <source>
        <strain evidence="4">JCM 7686</strain>
        <plasmid evidence="5">Plasmid pAMI5</plasmid>
    </source>
</reference>
<organism evidence="4 5">
    <name type="scientific">Paracoccus aminophilus JCM 7686</name>
    <dbReference type="NCBI Taxonomy" id="1367847"/>
    <lineage>
        <taxon>Bacteria</taxon>
        <taxon>Pseudomonadati</taxon>
        <taxon>Pseudomonadota</taxon>
        <taxon>Alphaproteobacteria</taxon>
        <taxon>Rhodobacterales</taxon>
        <taxon>Paracoccaceae</taxon>
        <taxon>Paracoccus</taxon>
    </lineage>
</organism>
<dbReference type="OrthoDB" id="6305173at2"/>
<dbReference type="InterPro" id="IPR036844">
    <property type="entry name" value="Hint_dom_sf"/>
</dbReference>
<dbReference type="PROSITE" id="PS00330">
    <property type="entry name" value="HEMOLYSIN_CALCIUM"/>
    <property type="match status" value="5"/>
</dbReference>
<keyword evidence="4" id="KW-0614">Plasmid</keyword>
<dbReference type="GO" id="GO:0005509">
    <property type="term" value="F:calcium ion binding"/>
    <property type="evidence" value="ECO:0007669"/>
    <property type="project" value="InterPro"/>
</dbReference>
<evidence type="ECO:0000256" key="1">
    <source>
        <dbReference type="ARBA" id="ARBA00004613"/>
    </source>
</evidence>
<dbReference type="Pfam" id="PF00353">
    <property type="entry name" value="HemolysinCabind"/>
    <property type="match status" value="6"/>
</dbReference>
<dbReference type="InterPro" id="IPR028992">
    <property type="entry name" value="Hedgehog/Intein_dom"/>
</dbReference>
<dbReference type="PANTHER" id="PTHR38340">
    <property type="entry name" value="S-LAYER PROTEIN"/>
    <property type="match status" value="1"/>
</dbReference>
<dbReference type="KEGG" id="pami:JCM7686_pAMI5p110"/>
<dbReference type="SUPFAM" id="SSF51120">
    <property type="entry name" value="beta-Roll"/>
    <property type="match status" value="3"/>
</dbReference>